<dbReference type="GO" id="GO:0005524">
    <property type="term" value="F:ATP binding"/>
    <property type="evidence" value="ECO:0007669"/>
    <property type="project" value="UniProtKB-KW"/>
</dbReference>
<accession>A0A8E7L633</accession>
<dbReference type="EMBL" id="MW046613">
    <property type="protein sequence ID" value="QVW56845.1"/>
    <property type="molecule type" value="Genomic_DNA"/>
</dbReference>
<evidence type="ECO:0000259" key="6">
    <source>
        <dbReference type="PROSITE" id="PS51206"/>
    </source>
</evidence>
<dbReference type="GO" id="GO:0006260">
    <property type="term" value="P:DNA replication"/>
    <property type="evidence" value="ECO:0007669"/>
    <property type="project" value="UniProtKB-KW"/>
</dbReference>
<reference evidence="7" key="1">
    <citation type="submission" date="2020-09" db="EMBL/GenBank/DDBJ databases">
        <authorList>
            <person name="Dai Z."/>
            <person name="Yang S."/>
            <person name="Zhang W."/>
        </authorList>
    </citation>
    <scope>NUCLEOTIDE SEQUENCE</scope>
    <source>
        <strain evidence="7">Rfb200par03</strain>
    </source>
</reference>
<evidence type="ECO:0000313" key="7">
    <source>
        <dbReference type="EMBL" id="QVW56845.1"/>
    </source>
</evidence>
<sequence length="527" mass="60730">MPGGRFHQLLQSDESSEMVEQFFDQGPNDLLCKHVRLDGNQPQGSTGIDGLARRLAVETKRNYRWLGDIYPAVGRQEVDELVEDCRRARNTGTTAIIWHPESSEKKIGHAHIYHTCPYKNSHCRCGWLRNRRLKRRLGRRIVYSHDLHERYFLNWLEYYCKPPRRLVHLEVGQISFGEEVRRYQSLRRSEDPQESETDGDVEARFFPSQDDYWDAVRQQSAEVSQKSPGSDAGGSTTVSRLHYVADGRLQAKIAQHTKLVRALKQLVCVPIYSTCETTEWMLNNDLAYFDKSDPDYRRAVSTVDRSLLSMSFNTIGAWIDDPDCSPLWYARTPDHYMPRDVGYRIVERLLTFQYGDKEGMVKFLQRIYNIAERQIPKKNTMFIRGPPNSGKTFFIDSVSAFYINVGHIGNFVRGDHFPLNDAVHRRLNIWNEPSIMPSAYDTVKMLAAGDPCPANVKYQGHSVITRTPLFITGNTSIFPDTEVWSSRMYREVWKSAPFLQGVVGYPSPLSFYDLVRVHVLGEDISIV</sequence>
<evidence type="ECO:0000256" key="5">
    <source>
        <dbReference type="SAM" id="MobiDB-lite"/>
    </source>
</evidence>
<dbReference type="PROSITE" id="PS51206">
    <property type="entry name" value="SF3_HELICASE_1"/>
    <property type="match status" value="1"/>
</dbReference>
<protein>
    <submittedName>
        <fullName evidence="7">Nonstructural protein NS1</fullName>
    </submittedName>
</protein>
<feature type="region of interest" description="Disordered" evidence="5">
    <location>
        <begin position="218"/>
        <end position="237"/>
    </location>
</feature>
<evidence type="ECO:0000256" key="2">
    <source>
        <dbReference type="ARBA" id="ARBA00022705"/>
    </source>
</evidence>
<dbReference type="GO" id="GO:0043657">
    <property type="term" value="C:host cell"/>
    <property type="evidence" value="ECO:0007669"/>
    <property type="project" value="UniProtKB-SubCell"/>
</dbReference>
<evidence type="ECO:0000256" key="1">
    <source>
        <dbReference type="ARBA" id="ARBA00004340"/>
    </source>
</evidence>
<keyword evidence="3" id="KW-0547">Nucleotide-binding</keyword>
<proteinExistence type="predicted"/>
<dbReference type="Pfam" id="PF01057">
    <property type="entry name" value="Parvo_NS1"/>
    <property type="match status" value="1"/>
</dbReference>
<keyword evidence="2" id="KW-0235">DNA replication</keyword>
<feature type="domain" description="SF3 helicase" evidence="6">
    <location>
        <begin position="359"/>
        <end position="507"/>
    </location>
</feature>
<dbReference type="InterPro" id="IPR014015">
    <property type="entry name" value="Helicase_SF3_DNA-vir"/>
</dbReference>
<reference evidence="7" key="2">
    <citation type="journal article" date="2022" name="Gigascience">
        <title>Parvovirus dark matter in the cloaca of wild birds.</title>
        <authorList>
            <person name="Dai Z."/>
            <person name="Wang H."/>
            <person name="Wu H."/>
            <person name="Zhang Q."/>
            <person name="Ji L."/>
            <person name="Wang X."/>
            <person name="Shen Q."/>
            <person name="Yang S."/>
            <person name="Ma X."/>
            <person name="Shan T."/>
            <person name="Zhang W."/>
        </authorList>
    </citation>
    <scope>NUCLEOTIDE SEQUENCE</scope>
    <source>
        <strain evidence="7">Rfb200par03</strain>
    </source>
</reference>
<keyword evidence="4" id="KW-0067">ATP-binding</keyword>
<name>A0A8E7L633_9VIRU</name>
<organism evidence="7">
    <name type="scientific">Tarsiger cyanurus ambidensovirus</name>
    <dbReference type="NCBI Taxonomy" id="2794449"/>
    <lineage>
        <taxon>Viruses</taxon>
        <taxon>Monodnaviria</taxon>
        <taxon>Shotokuvirae</taxon>
        <taxon>Cossaviricota</taxon>
        <taxon>Quintoviricetes</taxon>
        <taxon>Piccovirales</taxon>
        <taxon>Parvoviridae</taxon>
        <taxon>Densovirinae</taxon>
        <taxon>Ambidensovirus</taxon>
    </lineage>
</organism>
<dbReference type="GO" id="GO:0019079">
    <property type="term" value="P:viral genome replication"/>
    <property type="evidence" value="ECO:0007669"/>
    <property type="project" value="InterPro"/>
</dbReference>
<dbReference type="InterPro" id="IPR001257">
    <property type="entry name" value="Parvovirus_NS1_helicase"/>
</dbReference>
<evidence type="ECO:0000256" key="4">
    <source>
        <dbReference type="ARBA" id="ARBA00022840"/>
    </source>
</evidence>
<comment type="subcellular location">
    <subcellularLocation>
        <location evidence="1">Host cell</location>
    </subcellularLocation>
</comment>
<evidence type="ECO:0000256" key="3">
    <source>
        <dbReference type="ARBA" id="ARBA00022741"/>
    </source>
</evidence>